<dbReference type="RefSeq" id="WP_284350120.1">
    <property type="nucleotide sequence ID" value="NZ_BRXS01000003.1"/>
</dbReference>
<keyword evidence="1" id="KW-0732">Signal</keyword>
<proteinExistence type="predicted"/>
<feature type="chain" id="PRO_5041355508" evidence="1">
    <location>
        <begin position="26"/>
        <end position="282"/>
    </location>
</feature>
<keyword evidence="3" id="KW-1185">Reference proteome</keyword>
<organism evidence="2 3">
    <name type="scientific">Roseisolibacter agri</name>
    <dbReference type="NCBI Taxonomy" id="2014610"/>
    <lineage>
        <taxon>Bacteria</taxon>
        <taxon>Pseudomonadati</taxon>
        <taxon>Gemmatimonadota</taxon>
        <taxon>Gemmatimonadia</taxon>
        <taxon>Gemmatimonadales</taxon>
        <taxon>Gemmatimonadaceae</taxon>
        <taxon>Roseisolibacter</taxon>
    </lineage>
</organism>
<dbReference type="Proteomes" id="UP001161325">
    <property type="component" value="Unassembled WGS sequence"/>
</dbReference>
<comment type="caution">
    <text evidence="2">The sequence shown here is derived from an EMBL/GenBank/DDBJ whole genome shotgun (WGS) entry which is preliminary data.</text>
</comment>
<sequence>MRPPLVTFRPLATLLLAAAPLSALRAQPRPPADLHGAWQCMRSVATGDPSQRMLTFDVRPGGVWIDRTTRQAITARYAYARATGTLRLQSAGGALLYTLRWTPPGDGGSAERLVEQVAERTRAGEVCYRAGSATTAAAPVAAAPAPAPAAAGRPVPRPGGDPFNKFAYPVHLEIAASTDGLPADAVFSFTITPAGGAPFVLRRTTRQLLTSPAASHRVPLDETATLLLPGPGRYRVTASVAAAGRETPLQLGYDRAASVELTWGPSDTYLNGGRSLMVLQPE</sequence>
<gene>
    <name evidence="2" type="ORF">rosag_21770</name>
</gene>
<reference evidence="2" key="1">
    <citation type="submission" date="2022-08" db="EMBL/GenBank/DDBJ databases">
        <title>Draft genome sequencing of Roseisolibacter agri AW1220.</title>
        <authorList>
            <person name="Tobiishi Y."/>
            <person name="Tonouchi A."/>
        </authorList>
    </citation>
    <scope>NUCLEOTIDE SEQUENCE</scope>
    <source>
        <strain evidence="2">AW1220</strain>
    </source>
</reference>
<dbReference type="AlphaFoldDB" id="A0AA37VER9"/>
<evidence type="ECO:0000313" key="2">
    <source>
        <dbReference type="EMBL" id="GLC25664.1"/>
    </source>
</evidence>
<evidence type="ECO:0000313" key="3">
    <source>
        <dbReference type="Proteomes" id="UP001161325"/>
    </source>
</evidence>
<name>A0AA37VER9_9BACT</name>
<dbReference type="EMBL" id="BRXS01000003">
    <property type="protein sequence ID" value="GLC25664.1"/>
    <property type="molecule type" value="Genomic_DNA"/>
</dbReference>
<protein>
    <submittedName>
        <fullName evidence="2">Uncharacterized protein</fullName>
    </submittedName>
</protein>
<evidence type="ECO:0000256" key="1">
    <source>
        <dbReference type="SAM" id="SignalP"/>
    </source>
</evidence>
<feature type="signal peptide" evidence="1">
    <location>
        <begin position="1"/>
        <end position="25"/>
    </location>
</feature>
<accession>A0AA37VER9</accession>